<evidence type="ECO:0000313" key="8">
    <source>
        <dbReference type="EMBL" id="CAD7235624.1"/>
    </source>
</evidence>
<evidence type="ECO:0000256" key="3">
    <source>
        <dbReference type="ARBA" id="ARBA00022993"/>
    </source>
</evidence>
<dbReference type="SUPFAM" id="SSF102645">
    <property type="entry name" value="CoaB-like"/>
    <property type="match status" value="1"/>
</dbReference>
<dbReference type="Gene3D" id="3.40.50.10300">
    <property type="entry name" value="CoaB-like"/>
    <property type="match status" value="1"/>
</dbReference>
<feature type="domain" description="DNA/pantothenate metabolism flavoprotein C-terminal" evidence="7">
    <location>
        <begin position="157"/>
        <end position="367"/>
    </location>
</feature>
<evidence type="ECO:0000256" key="4">
    <source>
        <dbReference type="ARBA" id="ARBA00023239"/>
    </source>
</evidence>
<evidence type="ECO:0000256" key="1">
    <source>
        <dbReference type="ARBA" id="ARBA00005703"/>
    </source>
</evidence>
<dbReference type="GO" id="GO:0010181">
    <property type="term" value="F:FMN binding"/>
    <property type="evidence" value="ECO:0007669"/>
    <property type="project" value="InterPro"/>
</dbReference>
<comment type="similarity">
    <text evidence="5">Belongs to the HFCD (homooligomeric flavin containing Cys decarboxylase) superfamily.</text>
</comment>
<evidence type="ECO:0000259" key="6">
    <source>
        <dbReference type="Pfam" id="PF02441"/>
    </source>
</evidence>
<dbReference type="GO" id="GO:0015937">
    <property type="term" value="P:coenzyme A biosynthetic process"/>
    <property type="evidence" value="ECO:0007669"/>
    <property type="project" value="UniProtKB-KW"/>
</dbReference>
<keyword evidence="2" id="KW-0210">Decarboxylase</keyword>
<keyword evidence="3" id="KW-0173">Coenzyme A biosynthesis</keyword>
<dbReference type="InterPro" id="IPR036551">
    <property type="entry name" value="Flavin_trans-like"/>
</dbReference>
<dbReference type="Gene3D" id="3.40.50.1950">
    <property type="entry name" value="Flavin prenyltransferase-like"/>
    <property type="match status" value="1"/>
</dbReference>
<dbReference type="NCBIfam" id="TIGR00521">
    <property type="entry name" value="coaBC_dfp"/>
    <property type="match status" value="1"/>
</dbReference>
<name>A0A7R8WRQ6_9CRUS</name>
<reference evidence="8" key="1">
    <citation type="submission" date="2020-11" db="EMBL/GenBank/DDBJ databases">
        <authorList>
            <person name="Tran Van P."/>
        </authorList>
    </citation>
    <scope>NUCLEOTIDE SEQUENCE</scope>
</reference>
<dbReference type="HAMAP" id="MF_02225">
    <property type="entry name" value="CoaBC"/>
    <property type="match status" value="1"/>
</dbReference>
<dbReference type="PANTHER" id="PTHR14359">
    <property type="entry name" value="HOMO-OLIGOMERIC FLAVIN CONTAINING CYS DECARBOXYLASE FAMILY"/>
    <property type="match status" value="1"/>
</dbReference>
<evidence type="ECO:0000256" key="2">
    <source>
        <dbReference type="ARBA" id="ARBA00022793"/>
    </source>
</evidence>
<dbReference type="EMBL" id="OB673825">
    <property type="protein sequence ID" value="CAD7235624.1"/>
    <property type="molecule type" value="Genomic_DNA"/>
</dbReference>
<dbReference type="GO" id="GO:0004633">
    <property type="term" value="F:phosphopantothenoylcysteine decarboxylase activity"/>
    <property type="evidence" value="ECO:0007669"/>
    <property type="project" value="InterPro"/>
</dbReference>
<dbReference type="Pfam" id="PF04127">
    <property type="entry name" value="DFP"/>
    <property type="match status" value="1"/>
</dbReference>
<dbReference type="GO" id="GO:0004632">
    <property type="term" value="F:phosphopantothenate--cysteine ligase activity"/>
    <property type="evidence" value="ECO:0007669"/>
    <property type="project" value="InterPro"/>
</dbReference>
<organism evidence="8">
    <name type="scientific">Cyprideis torosa</name>
    <dbReference type="NCBI Taxonomy" id="163714"/>
    <lineage>
        <taxon>Eukaryota</taxon>
        <taxon>Metazoa</taxon>
        <taxon>Ecdysozoa</taxon>
        <taxon>Arthropoda</taxon>
        <taxon>Crustacea</taxon>
        <taxon>Oligostraca</taxon>
        <taxon>Ostracoda</taxon>
        <taxon>Podocopa</taxon>
        <taxon>Podocopida</taxon>
        <taxon>Cytherocopina</taxon>
        <taxon>Cytheroidea</taxon>
        <taxon>Cytherideidae</taxon>
        <taxon>Cyprideis</taxon>
    </lineage>
</organism>
<dbReference type="InterPro" id="IPR003382">
    <property type="entry name" value="Flavoprotein"/>
</dbReference>
<dbReference type="InterPro" id="IPR005252">
    <property type="entry name" value="CoaBC"/>
</dbReference>
<dbReference type="Pfam" id="PF02441">
    <property type="entry name" value="Flavoprotein"/>
    <property type="match status" value="1"/>
</dbReference>
<dbReference type="SUPFAM" id="SSF52507">
    <property type="entry name" value="Homo-oligomeric flavin-containing Cys decarboxylases, HFCD"/>
    <property type="match status" value="1"/>
</dbReference>
<feature type="non-terminal residue" evidence="8">
    <location>
        <position position="1"/>
    </location>
</feature>
<dbReference type="AlphaFoldDB" id="A0A7R8WRQ6"/>
<dbReference type="OrthoDB" id="1532798at2759"/>
<protein>
    <submittedName>
        <fullName evidence="8">Uncharacterized protein</fullName>
    </submittedName>
</protein>
<dbReference type="GO" id="GO:0015941">
    <property type="term" value="P:pantothenate catabolic process"/>
    <property type="evidence" value="ECO:0007669"/>
    <property type="project" value="InterPro"/>
</dbReference>
<accession>A0A7R8WRQ6</accession>
<dbReference type="PANTHER" id="PTHR14359:SF6">
    <property type="entry name" value="PHOSPHOPANTOTHENOYLCYSTEINE DECARBOXYLASE"/>
    <property type="match status" value="1"/>
</dbReference>
<sequence>KSGASVKCILTNGGSHFVTPLSVAALSEEEVYTDLWSLKDETEMGHIRLSREADLIVIAPASANLIAQMAHGLAEDLASTTLLASNRPILICPAMNPMMWQHAATQENLKTLRTRNIQIIGPADGDMACGETGTGRMSEPEDIMPAVTNHFQTNKPLAGRRAIVTSGPTHEPIDPVRFIGNRSSGKQGQALASALENAGASVTLITGPVNLEAPKGMKIIRVQTAEKMLQACQSALPADIAICAAAVSDWRVKDASEQKIKKTADKKPPSLELVENPDILKTISNDKNNRPALVIGFAAETENLIDNARKKLKTKNCDWIIANNVVESDSFGNNKNQVVVIKNKSQKELPIADKTTIARDIVEEIIHYFDETKTAQAAE</sequence>
<dbReference type="InterPro" id="IPR035929">
    <property type="entry name" value="CoaB-like_sf"/>
</dbReference>
<evidence type="ECO:0000259" key="7">
    <source>
        <dbReference type="Pfam" id="PF04127"/>
    </source>
</evidence>
<proteinExistence type="inferred from homology"/>
<feature type="domain" description="Flavoprotein" evidence="6">
    <location>
        <begin position="2"/>
        <end position="149"/>
    </location>
</feature>
<dbReference type="InterPro" id="IPR007085">
    <property type="entry name" value="DNA/pantothenate-metab_flavo_C"/>
</dbReference>
<evidence type="ECO:0000256" key="5">
    <source>
        <dbReference type="ARBA" id="ARBA00038350"/>
    </source>
</evidence>
<comment type="similarity">
    <text evidence="1">Belongs to the PPC synthetase family.</text>
</comment>
<dbReference type="GO" id="GO:0071513">
    <property type="term" value="C:phosphopantothenoylcysteine decarboxylase complex"/>
    <property type="evidence" value="ECO:0007669"/>
    <property type="project" value="TreeGrafter"/>
</dbReference>
<keyword evidence="4" id="KW-0456">Lyase</keyword>
<gene>
    <name evidence="8" type="ORF">CTOB1V02_LOCUS13439</name>
</gene>